<organism evidence="1 2">
    <name type="scientific">Portunus trituberculatus</name>
    <name type="common">Swimming crab</name>
    <name type="synonym">Neptunus trituberculatus</name>
    <dbReference type="NCBI Taxonomy" id="210409"/>
    <lineage>
        <taxon>Eukaryota</taxon>
        <taxon>Metazoa</taxon>
        <taxon>Ecdysozoa</taxon>
        <taxon>Arthropoda</taxon>
        <taxon>Crustacea</taxon>
        <taxon>Multicrustacea</taxon>
        <taxon>Malacostraca</taxon>
        <taxon>Eumalacostraca</taxon>
        <taxon>Eucarida</taxon>
        <taxon>Decapoda</taxon>
        <taxon>Pleocyemata</taxon>
        <taxon>Brachyura</taxon>
        <taxon>Eubrachyura</taxon>
        <taxon>Portunoidea</taxon>
        <taxon>Portunidae</taxon>
        <taxon>Portuninae</taxon>
        <taxon>Portunus</taxon>
    </lineage>
</organism>
<name>A0A5B7EW98_PORTR</name>
<dbReference type="Proteomes" id="UP000324222">
    <property type="component" value="Unassembled WGS sequence"/>
</dbReference>
<protein>
    <submittedName>
        <fullName evidence="1">Uncharacterized protein</fullName>
    </submittedName>
</protein>
<evidence type="ECO:0000313" key="1">
    <source>
        <dbReference type="EMBL" id="MPC39300.1"/>
    </source>
</evidence>
<accession>A0A5B7EW98</accession>
<dbReference type="EMBL" id="VSRR010004319">
    <property type="protein sequence ID" value="MPC39300.1"/>
    <property type="molecule type" value="Genomic_DNA"/>
</dbReference>
<gene>
    <name evidence="1" type="ORF">E2C01_032831</name>
</gene>
<proteinExistence type="predicted"/>
<comment type="caution">
    <text evidence="1">The sequence shown here is derived from an EMBL/GenBank/DDBJ whole genome shotgun (WGS) entry which is preliminary data.</text>
</comment>
<dbReference type="AlphaFoldDB" id="A0A5B7EW98"/>
<keyword evidence="2" id="KW-1185">Reference proteome</keyword>
<sequence>MGGVRSRSRCPGPSHHRPRYLDLLTKYIERLLHLNGLCFLQHYDPYVRQSEQKNNQVLQCFLGLYGKQ</sequence>
<evidence type="ECO:0000313" key="2">
    <source>
        <dbReference type="Proteomes" id="UP000324222"/>
    </source>
</evidence>
<reference evidence="1 2" key="1">
    <citation type="submission" date="2019-05" db="EMBL/GenBank/DDBJ databases">
        <title>Another draft genome of Portunus trituberculatus and its Hox gene families provides insights of decapod evolution.</title>
        <authorList>
            <person name="Jeong J.-H."/>
            <person name="Song I."/>
            <person name="Kim S."/>
            <person name="Choi T."/>
            <person name="Kim D."/>
            <person name="Ryu S."/>
            <person name="Kim W."/>
        </authorList>
    </citation>
    <scope>NUCLEOTIDE SEQUENCE [LARGE SCALE GENOMIC DNA]</scope>
    <source>
        <tissue evidence="1">Muscle</tissue>
    </source>
</reference>